<sequence length="36" mass="4489">MRSMIQHFSVPFPRKLLSHFQHYHSSNTYQQVKYQH</sequence>
<dbReference type="EMBL" id="GGEC01087715">
    <property type="protein sequence ID" value="MBX68199.1"/>
    <property type="molecule type" value="Transcribed_RNA"/>
</dbReference>
<name>A0A2P2QME7_RHIMU</name>
<evidence type="ECO:0000313" key="1">
    <source>
        <dbReference type="EMBL" id="MBX68199.1"/>
    </source>
</evidence>
<protein>
    <submittedName>
        <fullName evidence="1">Uncharacterized protein</fullName>
    </submittedName>
</protein>
<organism evidence="1">
    <name type="scientific">Rhizophora mucronata</name>
    <name type="common">Asiatic mangrove</name>
    <dbReference type="NCBI Taxonomy" id="61149"/>
    <lineage>
        <taxon>Eukaryota</taxon>
        <taxon>Viridiplantae</taxon>
        <taxon>Streptophyta</taxon>
        <taxon>Embryophyta</taxon>
        <taxon>Tracheophyta</taxon>
        <taxon>Spermatophyta</taxon>
        <taxon>Magnoliopsida</taxon>
        <taxon>eudicotyledons</taxon>
        <taxon>Gunneridae</taxon>
        <taxon>Pentapetalae</taxon>
        <taxon>rosids</taxon>
        <taxon>fabids</taxon>
        <taxon>Malpighiales</taxon>
        <taxon>Rhizophoraceae</taxon>
        <taxon>Rhizophora</taxon>
    </lineage>
</organism>
<proteinExistence type="predicted"/>
<dbReference type="AlphaFoldDB" id="A0A2P2QME7"/>
<reference evidence="1" key="1">
    <citation type="submission" date="2018-02" db="EMBL/GenBank/DDBJ databases">
        <title>Rhizophora mucronata_Transcriptome.</title>
        <authorList>
            <person name="Meera S.P."/>
            <person name="Sreeshan A."/>
            <person name="Augustine A."/>
        </authorList>
    </citation>
    <scope>NUCLEOTIDE SEQUENCE</scope>
    <source>
        <tissue evidence="1">Leaf</tissue>
    </source>
</reference>
<accession>A0A2P2QME7</accession>